<dbReference type="GO" id="GO:0000294">
    <property type="term" value="P:nuclear-transcribed mRNA catabolic process, RNase MRP-dependent"/>
    <property type="evidence" value="ECO:0007669"/>
    <property type="project" value="TreeGrafter"/>
</dbReference>
<reference evidence="3" key="1">
    <citation type="submission" date="2020-03" db="EMBL/GenBank/DDBJ databases">
        <title>Draft Genome Sequence of Cylindrodendrum hubeiense.</title>
        <authorList>
            <person name="Buettner E."/>
            <person name="Kellner H."/>
        </authorList>
    </citation>
    <scope>NUCLEOTIDE SEQUENCE</scope>
    <source>
        <strain evidence="3">IHI 201604</strain>
    </source>
</reference>
<organism evidence="3 4">
    <name type="scientific">Cylindrodendrum hubeiense</name>
    <dbReference type="NCBI Taxonomy" id="595255"/>
    <lineage>
        <taxon>Eukaryota</taxon>
        <taxon>Fungi</taxon>
        <taxon>Dikarya</taxon>
        <taxon>Ascomycota</taxon>
        <taxon>Pezizomycotina</taxon>
        <taxon>Sordariomycetes</taxon>
        <taxon>Hypocreomycetidae</taxon>
        <taxon>Hypocreales</taxon>
        <taxon>Nectriaceae</taxon>
        <taxon>Cylindrodendrum</taxon>
    </lineage>
</organism>
<dbReference type="PANTHER" id="PTHR37792:SF1">
    <property type="entry name" value="RIBONUCLEASE MRP PROTEIN SUBUNIT RMP1"/>
    <property type="match status" value="1"/>
</dbReference>
<evidence type="ECO:0000313" key="3">
    <source>
        <dbReference type="EMBL" id="KAF7544621.1"/>
    </source>
</evidence>
<dbReference type="GO" id="GO:0000172">
    <property type="term" value="C:ribonuclease MRP complex"/>
    <property type="evidence" value="ECO:0007669"/>
    <property type="project" value="InterPro"/>
</dbReference>
<feature type="region of interest" description="Disordered" evidence="1">
    <location>
        <begin position="1"/>
        <end position="39"/>
    </location>
</feature>
<dbReference type="GO" id="GO:0000466">
    <property type="term" value="P:maturation of 5.8S rRNA from tricistronic rRNA transcript (SSU-rRNA, 5.8S rRNA, LSU-rRNA)"/>
    <property type="evidence" value="ECO:0007669"/>
    <property type="project" value="TreeGrafter"/>
</dbReference>
<dbReference type="PANTHER" id="PTHR37792">
    <property type="entry name" value="RIBONUCLEASE MRP PROTEIN SUBUNIT RMP1"/>
    <property type="match status" value="1"/>
</dbReference>
<dbReference type="InterPro" id="IPR047204">
    <property type="entry name" value="RMP1_RBD"/>
</dbReference>
<comment type="caution">
    <text evidence="3">The sequence shown here is derived from an EMBL/GenBank/DDBJ whole genome shotgun (WGS) entry which is preliminary data.</text>
</comment>
<evidence type="ECO:0000313" key="4">
    <source>
        <dbReference type="Proteomes" id="UP000722485"/>
    </source>
</evidence>
<dbReference type="OrthoDB" id="5414547at2759"/>
<feature type="region of interest" description="Disordered" evidence="1">
    <location>
        <begin position="192"/>
        <end position="255"/>
    </location>
</feature>
<accession>A0A9P5H3V3</accession>
<evidence type="ECO:0000256" key="1">
    <source>
        <dbReference type="SAM" id="MobiDB-lite"/>
    </source>
</evidence>
<keyword evidence="4" id="KW-1185">Reference proteome</keyword>
<evidence type="ECO:0000259" key="2">
    <source>
        <dbReference type="Pfam" id="PF20945"/>
    </source>
</evidence>
<dbReference type="GO" id="GO:0042134">
    <property type="term" value="F:rRNA primary transcript binding"/>
    <property type="evidence" value="ECO:0007669"/>
    <property type="project" value="InterPro"/>
</dbReference>
<sequence length="255" mass="27508">MKRNANSSSKPLHKHQPSSAKLPSPSSNPSSSPSTETLSQLHASLTPTLPVLQAVAHRHRNQHSASHWWAAFGLLRRAARNLATALLRRSRRIDHDLPAVIHAKWMARHVVPRAYIAFTQLAADNQHAPLGLMLLGILARINSLLSNLVPSDHASESTSTPATVVTLDPASSSARPDEHLDMGVAVSRDELAIPKPPSREPDRVVAKEPSSKEGKAKKLAKSTADVVKDTPGNIKEKKKKKKKGGDALSSLFGSL</sequence>
<feature type="compositionally biased region" description="Low complexity" evidence="1">
    <location>
        <begin position="17"/>
        <end position="34"/>
    </location>
</feature>
<feature type="domain" description="RNase MRP protein 1 RNA binding" evidence="2">
    <location>
        <begin position="52"/>
        <end position="140"/>
    </location>
</feature>
<proteinExistence type="predicted"/>
<feature type="compositionally biased region" description="Polar residues" evidence="1">
    <location>
        <begin position="156"/>
        <end position="174"/>
    </location>
</feature>
<dbReference type="CDD" id="cd22573">
    <property type="entry name" value="RMP1_RBD"/>
    <property type="match status" value="1"/>
</dbReference>
<feature type="compositionally biased region" description="Polar residues" evidence="1">
    <location>
        <begin position="1"/>
        <end position="10"/>
    </location>
</feature>
<name>A0A9P5H3V3_9HYPO</name>
<feature type="compositionally biased region" description="Basic and acidic residues" evidence="1">
    <location>
        <begin position="192"/>
        <end position="216"/>
    </location>
</feature>
<dbReference type="Pfam" id="PF20945">
    <property type="entry name" value="RMP1"/>
    <property type="match status" value="1"/>
</dbReference>
<dbReference type="Proteomes" id="UP000722485">
    <property type="component" value="Unassembled WGS sequence"/>
</dbReference>
<dbReference type="InterPro" id="IPR047205">
    <property type="entry name" value="RMP1"/>
</dbReference>
<feature type="region of interest" description="Disordered" evidence="1">
    <location>
        <begin position="151"/>
        <end position="178"/>
    </location>
</feature>
<gene>
    <name evidence="3" type="ORF">G7Z17_g9796</name>
</gene>
<dbReference type="EMBL" id="JAANBB010000294">
    <property type="protein sequence ID" value="KAF7544621.1"/>
    <property type="molecule type" value="Genomic_DNA"/>
</dbReference>
<dbReference type="AlphaFoldDB" id="A0A9P5H3V3"/>
<protein>
    <recommendedName>
        <fullName evidence="2">RNase MRP protein 1 RNA binding domain-containing protein</fullName>
    </recommendedName>
</protein>